<dbReference type="NCBIfam" id="NF008415">
    <property type="entry name" value="PRK11241.1"/>
    <property type="match status" value="1"/>
</dbReference>
<dbReference type="GO" id="GO:0005829">
    <property type="term" value="C:cytosol"/>
    <property type="evidence" value="ECO:0007669"/>
    <property type="project" value="TreeGrafter"/>
</dbReference>
<feature type="domain" description="Aldehyde dehydrogenase" evidence="6">
    <location>
        <begin position="27"/>
        <end position="485"/>
    </location>
</feature>
<dbReference type="EMBL" id="FWFR01000002">
    <property type="protein sequence ID" value="SLN56606.1"/>
    <property type="molecule type" value="Genomic_DNA"/>
</dbReference>
<dbReference type="InterPro" id="IPR010102">
    <property type="entry name" value="Succ_semiAld_DH"/>
</dbReference>
<evidence type="ECO:0000256" key="4">
    <source>
        <dbReference type="PROSITE-ProRule" id="PRU10007"/>
    </source>
</evidence>
<name>A0A1Y5T636_9PROT</name>
<dbReference type="InterPro" id="IPR016162">
    <property type="entry name" value="Ald_DH_N"/>
</dbReference>
<dbReference type="RefSeq" id="WP_085883817.1">
    <property type="nucleotide sequence ID" value="NZ_FWFR01000002.1"/>
</dbReference>
<evidence type="ECO:0000256" key="1">
    <source>
        <dbReference type="ARBA" id="ARBA00009986"/>
    </source>
</evidence>
<dbReference type="FunFam" id="3.40.605.10:FF:000026">
    <property type="entry name" value="Aldehyde dehydrogenase, putative"/>
    <property type="match status" value="1"/>
</dbReference>
<protein>
    <submittedName>
        <fullName evidence="7">Glutarate-semialdehyde dehydrogenase DavD</fullName>
        <ecNumber evidence="7">1.2.1.20</ecNumber>
    </submittedName>
</protein>
<sequence>MNVHAANPLKLKDPDLFRQQCYIAGDWCDADSGQTVDVTNPANGAVIGTIPKMGAAETRRAIEAANEAWPAWRALLAKERAAILRRLFDLMHANADDLAVIMTAEQGKPLAEAKGEVGYSASFIEWFAEEGKRIYGDTIPGHQHDKRIVVTKEPIGVCAAITPWNFPSAMIARKAGPALAAGCPMVLKPATATPFSALAFAVLAERAGVPKGIFSVVTGSASAIGGEMTGNPVVRKLTFTGSTEIGKTLMEQCARTVKKTSMELGGNAPFIVFDDADLDAAVEGAIASKYRNTGQTCVCANRILVQNAVYDAFVEKLSAAVGKLVVGDGLKGPTDQGPLIDMAAVEKIEAHIADATAKGGKVVVGGKRHALGGTFFEPTIVTDVTPDMAVAREETFGPLAPIFRFTDEEEAVRMANDTEFGLASYFYARDMGRIWRVGEGLEYGIVGINTGIISTEVAPFGGVKESGIGREGSKYGIDDYLEIKYMCMGGV</sequence>
<accession>A0A1Y5T636</accession>
<evidence type="ECO:0000256" key="3">
    <source>
        <dbReference type="ARBA" id="ARBA00023097"/>
    </source>
</evidence>
<evidence type="ECO:0000313" key="7">
    <source>
        <dbReference type="EMBL" id="SLN56606.1"/>
    </source>
</evidence>
<proteinExistence type="inferred from homology"/>
<dbReference type="PROSITE" id="PS00687">
    <property type="entry name" value="ALDEHYDE_DEHYDR_GLU"/>
    <property type="match status" value="1"/>
</dbReference>
<keyword evidence="3" id="KW-0558">Oxidation</keyword>
<dbReference type="Pfam" id="PF00171">
    <property type="entry name" value="Aldedh"/>
    <property type="match status" value="1"/>
</dbReference>
<dbReference type="AlphaFoldDB" id="A0A1Y5T636"/>
<dbReference type="FunFam" id="3.40.309.10:FF:000004">
    <property type="entry name" value="Succinate-semialdehyde dehydrogenase I"/>
    <property type="match status" value="1"/>
</dbReference>
<keyword evidence="8" id="KW-1185">Reference proteome</keyword>
<dbReference type="FunCoup" id="A0A1Y5T636">
    <property type="interactions" value="418"/>
</dbReference>
<organism evidence="7 8">
    <name type="scientific">Oceanibacterium hippocampi</name>
    <dbReference type="NCBI Taxonomy" id="745714"/>
    <lineage>
        <taxon>Bacteria</taxon>
        <taxon>Pseudomonadati</taxon>
        <taxon>Pseudomonadota</taxon>
        <taxon>Alphaproteobacteria</taxon>
        <taxon>Sneathiellales</taxon>
        <taxon>Sneathiellaceae</taxon>
        <taxon>Oceanibacterium</taxon>
    </lineage>
</organism>
<feature type="active site" evidence="4">
    <location>
        <position position="263"/>
    </location>
</feature>
<evidence type="ECO:0000256" key="5">
    <source>
        <dbReference type="RuleBase" id="RU003345"/>
    </source>
</evidence>
<dbReference type="PANTHER" id="PTHR43353">
    <property type="entry name" value="SUCCINATE-SEMIALDEHYDE DEHYDROGENASE, MITOCHONDRIAL"/>
    <property type="match status" value="1"/>
</dbReference>
<dbReference type="GO" id="GO:0009450">
    <property type="term" value="P:gamma-aminobutyric acid catabolic process"/>
    <property type="evidence" value="ECO:0007669"/>
    <property type="project" value="InterPro"/>
</dbReference>
<dbReference type="InterPro" id="IPR016160">
    <property type="entry name" value="Ald_DH_CS_CYS"/>
</dbReference>
<dbReference type="FunFam" id="3.40.605.10:FF:000005">
    <property type="entry name" value="Succinate-semialdehyde dehydrogenase I"/>
    <property type="match status" value="1"/>
</dbReference>
<dbReference type="InterPro" id="IPR015590">
    <property type="entry name" value="Aldehyde_DH_dom"/>
</dbReference>
<dbReference type="Gene3D" id="3.40.605.10">
    <property type="entry name" value="Aldehyde Dehydrogenase, Chain A, domain 1"/>
    <property type="match status" value="1"/>
</dbReference>
<dbReference type="GO" id="GO:0102810">
    <property type="term" value="F:glutarate-semialdehyde dehydrogenase (NADP+) activity"/>
    <property type="evidence" value="ECO:0007669"/>
    <property type="project" value="UniProtKB-EC"/>
</dbReference>
<dbReference type="InterPro" id="IPR016163">
    <property type="entry name" value="Ald_DH_C"/>
</dbReference>
<dbReference type="InParanoid" id="A0A1Y5T636"/>
<dbReference type="InterPro" id="IPR016161">
    <property type="entry name" value="Ald_DH/histidinol_DH"/>
</dbReference>
<dbReference type="CDD" id="cd07103">
    <property type="entry name" value="ALDH_F5_SSADH_GabD"/>
    <property type="match status" value="1"/>
</dbReference>
<dbReference type="OrthoDB" id="9772584at2"/>
<reference evidence="7 8" key="1">
    <citation type="submission" date="2017-03" db="EMBL/GenBank/DDBJ databases">
        <authorList>
            <person name="Afonso C.L."/>
            <person name="Miller P.J."/>
            <person name="Scott M.A."/>
            <person name="Spackman E."/>
            <person name="Goraichik I."/>
            <person name="Dimitrov K.M."/>
            <person name="Suarez D.L."/>
            <person name="Swayne D.E."/>
        </authorList>
    </citation>
    <scope>NUCLEOTIDE SEQUENCE [LARGE SCALE GENOMIC DNA]</scope>
    <source>
        <strain evidence="7 8">CECT 7691</strain>
    </source>
</reference>
<evidence type="ECO:0000313" key="8">
    <source>
        <dbReference type="Proteomes" id="UP000193200"/>
    </source>
</evidence>
<dbReference type="Proteomes" id="UP000193200">
    <property type="component" value="Unassembled WGS sequence"/>
</dbReference>
<dbReference type="NCBIfam" id="TIGR01780">
    <property type="entry name" value="SSADH"/>
    <property type="match status" value="1"/>
</dbReference>
<dbReference type="GO" id="GO:0004777">
    <property type="term" value="F:succinate-semialdehyde dehydrogenase (NAD+) activity"/>
    <property type="evidence" value="ECO:0007669"/>
    <property type="project" value="TreeGrafter"/>
</dbReference>
<dbReference type="InterPro" id="IPR029510">
    <property type="entry name" value="Ald_DH_CS_GLU"/>
</dbReference>
<gene>
    <name evidence="7" type="primary">davD</name>
    <name evidence="7" type="ORF">OCH7691_02464</name>
</gene>
<dbReference type="SUPFAM" id="SSF53720">
    <property type="entry name" value="ALDH-like"/>
    <property type="match status" value="1"/>
</dbReference>
<keyword evidence="2 5" id="KW-0560">Oxidoreductase</keyword>
<comment type="similarity">
    <text evidence="1 5">Belongs to the aldehyde dehydrogenase family.</text>
</comment>
<evidence type="ECO:0000256" key="2">
    <source>
        <dbReference type="ARBA" id="ARBA00023002"/>
    </source>
</evidence>
<dbReference type="PANTHER" id="PTHR43353:SF5">
    <property type="entry name" value="SUCCINATE-SEMIALDEHYDE DEHYDROGENASE, MITOCHONDRIAL"/>
    <property type="match status" value="1"/>
</dbReference>
<dbReference type="PROSITE" id="PS00070">
    <property type="entry name" value="ALDEHYDE_DEHYDR_CYS"/>
    <property type="match status" value="1"/>
</dbReference>
<dbReference type="EC" id="1.2.1.20" evidence="7"/>
<evidence type="ECO:0000259" key="6">
    <source>
        <dbReference type="Pfam" id="PF00171"/>
    </source>
</evidence>
<dbReference type="Gene3D" id="3.40.309.10">
    <property type="entry name" value="Aldehyde Dehydrogenase, Chain A, domain 2"/>
    <property type="match status" value="1"/>
</dbReference>
<dbReference type="InterPro" id="IPR050740">
    <property type="entry name" value="Aldehyde_DH_Superfamily"/>
</dbReference>